<dbReference type="PRINTS" id="PR01012">
    <property type="entry name" value="NRPEPTIDEYR"/>
</dbReference>
<gene>
    <name evidence="11" type="ORF">OFUS_LOCUS4844</name>
</gene>
<evidence type="ECO:0000256" key="6">
    <source>
        <dbReference type="ARBA" id="ARBA00023040"/>
    </source>
</evidence>
<keyword evidence="9 10" id="KW-0807">Transducer</keyword>
<keyword evidence="4 10" id="KW-0812">Transmembrane</keyword>
<evidence type="ECO:0000256" key="9">
    <source>
        <dbReference type="ARBA" id="ARBA00023224"/>
    </source>
</evidence>
<keyword evidence="5" id="KW-1133">Transmembrane helix</keyword>
<dbReference type="PROSITE" id="PS50262">
    <property type="entry name" value="G_PROTEIN_RECEP_F1_2"/>
    <property type="match status" value="1"/>
</dbReference>
<dbReference type="EMBL" id="CAIIXF020000002">
    <property type="protein sequence ID" value="CAH1777852.1"/>
    <property type="molecule type" value="Genomic_DNA"/>
</dbReference>
<dbReference type="CDD" id="cd00637">
    <property type="entry name" value="7tm_classA_rhodopsin-like"/>
    <property type="match status" value="1"/>
</dbReference>
<evidence type="ECO:0000256" key="8">
    <source>
        <dbReference type="ARBA" id="ARBA00023170"/>
    </source>
</evidence>
<accession>A0A8J1TIP5</accession>
<dbReference type="GO" id="GO:0005886">
    <property type="term" value="C:plasma membrane"/>
    <property type="evidence" value="ECO:0007669"/>
    <property type="project" value="UniProtKB-SubCell"/>
</dbReference>
<evidence type="ECO:0000256" key="7">
    <source>
        <dbReference type="ARBA" id="ARBA00023136"/>
    </source>
</evidence>
<reference evidence="11" key="1">
    <citation type="submission" date="2022-03" db="EMBL/GenBank/DDBJ databases">
        <authorList>
            <person name="Martin C."/>
        </authorList>
    </citation>
    <scope>NUCLEOTIDE SEQUENCE</scope>
</reference>
<evidence type="ECO:0000313" key="11">
    <source>
        <dbReference type="EMBL" id="CAH1777852.1"/>
    </source>
</evidence>
<evidence type="ECO:0000256" key="10">
    <source>
        <dbReference type="RuleBase" id="RU000688"/>
    </source>
</evidence>
<keyword evidence="6 10" id="KW-0297">G-protein coupled receptor</keyword>
<evidence type="ECO:0000313" key="12">
    <source>
        <dbReference type="Proteomes" id="UP000749559"/>
    </source>
</evidence>
<comment type="similarity">
    <text evidence="2 10">Belongs to the G-protein coupled receptor 1 family.</text>
</comment>
<keyword evidence="7" id="KW-0472">Membrane</keyword>
<dbReference type="InterPro" id="IPR000276">
    <property type="entry name" value="GPCR_Rhodpsn"/>
</dbReference>
<dbReference type="Gene3D" id="1.20.1070.10">
    <property type="entry name" value="Rhodopsin 7-helix transmembrane proteins"/>
    <property type="match status" value="1"/>
</dbReference>
<comment type="subcellular location">
    <subcellularLocation>
        <location evidence="1">Cell membrane</location>
        <topology evidence="1">Multi-pass membrane protein</topology>
    </subcellularLocation>
</comment>
<evidence type="ECO:0000256" key="2">
    <source>
        <dbReference type="ARBA" id="ARBA00010663"/>
    </source>
</evidence>
<dbReference type="PANTHER" id="PTHR24228">
    <property type="entry name" value="B2 BRADYKININ RECEPTOR/ANGIOTENSIN II RECEPTOR"/>
    <property type="match status" value="1"/>
</dbReference>
<dbReference type="OrthoDB" id="10044919at2759"/>
<keyword evidence="8 10" id="KW-0675">Receptor</keyword>
<dbReference type="PANTHER" id="PTHR24228:SF59">
    <property type="entry name" value="NEUROPEPTIDE RECEPTOR 15"/>
    <property type="match status" value="1"/>
</dbReference>
<dbReference type="InterPro" id="IPR000611">
    <property type="entry name" value="NPY_rcpt"/>
</dbReference>
<organism evidence="11 12">
    <name type="scientific">Owenia fusiformis</name>
    <name type="common">Polychaete worm</name>
    <dbReference type="NCBI Taxonomy" id="6347"/>
    <lineage>
        <taxon>Eukaryota</taxon>
        <taxon>Metazoa</taxon>
        <taxon>Spiralia</taxon>
        <taxon>Lophotrochozoa</taxon>
        <taxon>Annelida</taxon>
        <taxon>Polychaeta</taxon>
        <taxon>Sedentaria</taxon>
        <taxon>Canalipalpata</taxon>
        <taxon>Sabellida</taxon>
        <taxon>Oweniida</taxon>
        <taxon>Oweniidae</taxon>
        <taxon>Owenia</taxon>
    </lineage>
</organism>
<comment type="caution">
    <text evidence="11">The sequence shown here is derived from an EMBL/GenBank/DDBJ whole genome shotgun (WGS) entry which is preliminary data.</text>
</comment>
<dbReference type="AlphaFoldDB" id="A0A8J1TIP5"/>
<dbReference type="SUPFAM" id="SSF81321">
    <property type="entry name" value="Family A G protein-coupled receptor-like"/>
    <property type="match status" value="1"/>
</dbReference>
<keyword evidence="3" id="KW-1003">Cell membrane</keyword>
<proteinExistence type="inferred from homology"/>
<dbReference type="PRINTS" id="PR00237">
    <property type="entry name" value="GPCRRHODOPSN"/>
</dbReference>
<evidence type="ECO:0000256" key="1">
    <source>
        <dbReference type="ARBA" id="ARBA00004651"/>
    </source>
</evidence>
<evidence type="ECO:0000256" key="4">
    <source>
        <dbReference type="ARBA" id="ARBA00022692"/>
    </source>
</evidence>
<dbReference type="InterPro" id="IPR017452">
    <property type="entry name" value="GPCR_Rhodpsn_7TM"/>
</dbReference>
<evidence type="ECO:0000256" key="3">
    <source>
        <dbReference type="ARBA" id="ARBA00022475"/>
    </source>
</evidence>
<name>A0A8J1TIP5_OWEFU</name>
<dbReference type="Proteomes" id="UP000749559">
    <property type="component" value="Unassembled WGS sequence"/>
</dbReference>
<sequence length="309" mass="34719">MEPKHIVDIVFMVTVGVIGVFGNALIIVTVIFNKQLQTISNVFIVYVAIADLFVCAFMCPIVATNTLMGYDVIGFHCAWFGYLCMISLGISINMLAVLAVDRYFYICRQGQYRKVFNPRSVVGISFGVLLYVCLMCMPGFFGWGKTAFVTKIGYCIYNHMDSISYTLFLMSIGIIMPLTITFICYIKTFITIRSSSKSVASHNTNVTSKSTAQSKKMRQVLAFFLVSLLFVLFWSPYALTVIIDSGDILPKEWLVFVTRLAISNSCVNSIMYGIVNKNFRNGYKKVLLCGTKQEEHREISVNTVTMSQP</sequence>
<protein>
    <submittedName>
        <fullName evidence="11">Uncharacterized protein</fullName>
    </submittedName>
</protein>
<dbReference type="SMART" id="SM01381">
    <property type="entry name" value="7TM_GPCR_Srsx"/>
    <property type="match status" value="1"/>
</dbReference>
<keyword evidence="12" id="KW-1185">Reference proteome</keyword>
<dbReference type="GO" id="GO:0004983">
    <property type="term" value="F:neuropeptide Y receptor activity"/>
    <property type="evidence" value="ECO:0007669"/>
    <property type="project" value="InterPro"/>
</dbReference>
<dbReference type="PROSITE" id="PS00237">
    <property type="entry name" value="G_PROTEIN_RECEP_F1_1"/>
    <property type="match status" value="1"/>
</dbReference>
<dbReference type="Pfam" id="PF00001">
    <property type="entry name" value="7tm_1"/>
    <property type="match status" value="1"/>
</dbReference>
<evidence type="ECO:0000256" key="5">
    <source>
        <dbReference type="ARBA" id="ARBA00022989"/>
    </source>
</evidence>